<organism evidence="1 2">
    <name type="scientific">Mobilitalea sibirica</name>
    <dbReference type="NCBI Taxonomy" id="1462919"/>
    <lineage>
        <taxon>Bacteria</taxon>
        <taxon>Bacillati</taxon>
        <taxon>Bacillota</taxon>
        <taxon>Clostridia</taxon>
        <taxon>Lachnospirales</taxon>
        <taxon>Lachnospiraceae</taxon>
        <taxon>Mobilitalea</taxon>
    </lineage>
</organism>
<dbReference type="Gene3D" id="1.20.120.330">
    <property type="entry name" value="Nucleotidyltransferases domain 2"/>
    <property type="match status" value="1"/>
</dbReference>
<keyword evidence="2" id="KW-1185">Reference proteome</keyword>
<name>A0A8J7HAK3_9FIRM</name>
<dbReference type="SUPFAM" id="SSF81631">
    <property type="entry name" value="PAP/OAS1 substrate-binding domain"/>
    <property type="match status" value="1"/>
</dbReference>
<protein>
    <submittedName>
        <fullName evidence="1">Aminoglycoside 6-adenylyltransferase</fullName>
    </submittedName>
</protein>
<proteinExistence type="predicted"/>
<dbReference type="InterPro" id="IPR007530">
    <property type="entry name" value="Aminoglycoside_adenylylTfrase"/>
</dbReference>
<dbReference type="RefSeq" id="WP_197660256.1">
    <property type="nucleotide sequence ID" value="NZ_JAEAGR010000003.1"/>
</dbReference>
<dbReference type="InterPro" id="IPR043519">
    <property type="entry name" value="NT_sf"/>
</dbReference>
<reference evidence="1" key="1">
    <citation type="submission" date="2020-12" db="EMBL/GenBank/DDBJ databases">
        <title>M. sibirica DSM 26468T genome.</title>
        <authorList>
            <person name="Thieme N."/>
            <person name="Rettenmaier R."/>
            <person name="Zverlov V."/>
            <person name="Liebl W."/>
        </authorList>
    </citation>
    <scope>NUCLEOTIDE SEQUENCE</scope>
    <source>
        <strain evidence="1">DSM 26468</strain>
    </source>
</reference>
<dbReference type="EMBL" id="JAEAGR010000003">
    <property type="protein sequence ID" value="MBH1940031.1"/>
    <property type="molecule type" value="Genomic_DNA"/>
</dbReference>
<evidence type="ECO:0000313" key="2">
    <source>
        <dbReference type="Proteomes" id="UP000623269"/>
    </source>
</evidence>
<sequence>MRTEQQMMDLIMKKALEDDRIRAVTMEGSRANKNAVHDQYSDFDICYFVSDVREFTKDKGWIEYFGDILIVQYPTDWYSHPYDYNNHDNFTYLIQFTDGNRIDLTIIDITTITKEANNTEPRVILLNKDNFEELIPIDNEEVFFIKPPTQMEFYNTSNEFRWLSIYISKGLCRNEFYYAKYSYEVPIMEMFMKMLNWKIGIDHAFQVTTGSHYKYLKRFLNDNEMKRVQGIFPNGEYEDMWNKLFQMYDYFDELAAYVAMHFRYEHNKNETIHVRNFLTKRREQYNGYE</sequence>
<dbReference type="Pfam" id="PF04439">
    <property type="entry name" value="Adenyl_transf"/>
    <property type="match status" value="1"/>
</dbReference>
<comment type="caution">
    <text evidence="1">The sequence shown here is derived from an EMBL/GenBank/DDBJ whole genome shotgun (WGS) entry which is preliminary data.</text>
</comment>
<gene>
    <name evidence="1" type="ORF">I5677_03865</name>
</gene>
<dbReference type="SUPFAM" id="SSF81301">
    <property type="entry name" value="Nucleotidyltransferase"/>
    <property type="match status" value="1"/>
</dbReference>
<dbReference type="AlphaFoldDB" id="A0A8J7HAK3"/>
<accession>A0A8J7HAK3</accession>
<dbReference type="Proteomes" id="UP000623269">
    <property type="component" value="Unassembled WGS sequence"/>
</dbReference>
<evidence type="ECO:0000313" key="1">
    <source>
        <dbReference type="EMBL" id="MBH1940031.1"/>
    </source>
</evidence>
<dbReference type="Gene3D" id="3.30.460.10">
    <property type="entry name" value="Beta Polymerase, domain 2"/>
    <property type="match status" value="1"/>
</dbReference>